<dbReference type="GO" id="GO:0010181">
    <property type="term" value="F:FMN binding"/>
    <property type="evidence" value="ECO:0007669"/>
    <property type="project" value="InterPro"/>
</dbReference>
<dbReference type="InterPro" id="IPR013785">
    <property type="entry name" value="Aldolase_TIM"/>
</dbReference>
<dbReference type="SUPFAM" id="SSF51395">
    <property type="entry name" value="FMN-linked oxidoreductases"/>
    <property type="match status" value="1"/>
</dbReference>
<dbReference type="EMBL" id="CP165727">
    <property type="protein sequence ID" value="XDV63180.1"/>
    <property type="molecule type" value="Genomic_DNA"/>
</dbReference>
<accession>A0AB39XZ47</accession>
<dbReference type="Pfam" id="PF00724">
    <property type="entry name" value="Oxidored_FMN"/>
    <property type="match status" value="1"/>
</dbReference>
<sequence length="429" mass="46499">MTRATRFLGELPMDLFTPLELPNGTALPNRLAKAAMEESLAGSGQLPDERIERLYRRWAGGGAGLLITGNVMVDRRALTAPGTIVLDARSPLEPFRRWAAAASCGGGRVWMQINHPGRQVGSEMPGTAWAPSDIGVSLGKHTKRFARPTAMTEADIEATVARFAVTARRAEEAGFHGVQIHAAHGYLLSQFLSPLVNRRTDRWGGSLENRVRLLTEVVGAVRAQVGPGFAVGVKLNTADFQRGGFDTEEAAQVLAVLGGLGVDLVELSGGSVESPATLGRTADLRTLEREAYFLSFAEQFLGAATMPLMLTGGIGRRETAQKVLQRGVSVVGLASALAFRPDLPARWRAGEDVRVIVERLRWKDRDLAGAGLLAFVRFQLHRLARGLEPRPEASPRAAFALEQLQHWRRVRAYGAWLARNPEPEDALAG</sequence>
<dbReference type="Gene3D" id="3.20.20.70">
    <property type="entry name" value="Aldolase class I"/>
    <property type="match status" value="1"/>
</dbReference>
<dbReference type="PANTHER" id="PTHR43656:SF2">
    <property type="entry name" value="BINDING OXIDOREDUCTASE, PUTATIVE (AFU_ORTHOLOGUE AFUA_2G08260)-RELATED"/>
    <property type="match status" value="1"/>
</dbReference>
<dbReference type="AlphaFoldDB" id="A0AB39XZ47"/>
<protein>
    <submittedName>
        <fullName evidence="4">NADH:flavin oxidoreductase/NADH oxidase family protein</fullName>
    </submittedName>
</protein>
<keyword evidence="1" id="KW-0285">Flavoprotein</keyword>
<dbReference type="RefSeq" id="WP_234382073.1">
    <property type="nucleotide sequence ID" value="NZ_CP165727.1"/>
</dbReference>
<keyword evidence="2" id="KW-0560">Oxidoreductase</keyword>
<evidence type="ECO:0000256" key="2">
    <source>
        <dbReference type="ARBA" id="ARBA00023002"/>
    </source>
</evidence>
<organism evidence="4">
    <name type="scientific">Streptomyces sp. R33</name>
    <dbReference type="NCBI Taxonomy" id="3238629"/>
    <lineage>
        <taxon>Bacteria</taxon>
        <taxon>Bacillati</taxon>
        <taxon>Actinomycetota</taxon>
        <taxon>Actinomycetes</taxon>
        <taxon>Kitasatosporales</taxon>
        <taxon>Streptomycetaceae</taxon>
        <taxon>Streptomyces</taxon>
    </lineage>
</organism>
<dbReference type="PANTHER" id="PTHR43656">
    <property type="entry name" value="BINDING OXIDOREDUCTASE, PUTATIVE (AFU_ORTHOLOGUE AFUA_2G08260)-RELATED"/>
    <property type="match status" value="1"/>
</dbReference>
<dbReference type="GO" id="GO:0016491">
    <property type="term" value="F:oxidoreductase activity"/>
    <property type="evidence" value="ECO:0007669"/>
    <property type="project" value="UniProtKB-KW"/>
</dbReference>
<dbReference type="InterPro" id="IPR051799">
    <property type="entry name" value="NADH_flavin_oxidoreductase"/>
</dbReference>
<reference evidence="4" key="1">
    <citation type="submission" date="2024-08" db="EMBL/GenBank/DDBJ databases">
        <authorList>
            <person name="Yu S.T."/>
        </authorList>
    </citation>
    <scope>NUCLEOTIDE SEQUENCE</scope>
    <source>
        <strain evidence="4">R33</strain>
    </source>
</reference>
<proteinExistence type="predicted"/>
<gene>
    <name evidence="4" type="ORF">AB5J51_09670</name>
</gene>
<dbReference type="CDD" id="cd04733">
    <property type="entry name" value="OYE_like_2_FMN"/>
    <property type="match status" value="1"/>
</dbReference>
<name>A0AB39XZ47_9ACTN</name>
<evidence type="ECO:0000259" key="3">
    <source>
        <dbReference type="Pfam" id="PF00724"/>
    </source>
</evidence>
<evidence type="ECO:0000313" key="4">
    <source>
        <dbReference type="EMBL" id="XDV63180.1"/>
    </source>
</evidence>
<dbReference type="InterPro" id="IPR001155">
    <property type="entry name" value="OxRdtase_FMN_N"/>
</dbReference>
<feature type="domain" description="NADH:flavin oxidoreductase/NADH oxidase N-terminal" evidence="3">
    <location>
        <begin position="14"/>
        <end position="348"/>
    </location>
</feature>
<evidence type="ECO:0000256" key="1">
    <source>
        <dbReference type="ARBA" id="ARBA00022630"/>
    </source>
</evidence>